<proteinExistence type="predicted"/>
<accession>A0AAD6SC00</accession>
<sequence>MSHQDSKFHTVNQIIYGGTGGGGGKGGVEGGNGGTGEGPKMYYDVKAEQFTVVNNHGIQQMDSVERKQIIEWLSPSHTAKKEISARLNWFPKVLD</sequence>
<keyword evidence="3" id="KW-1185">Reference proteome</keyword>
<reference evidence="2" key="1">
    <citation type="submission" date="2023-03" db="EMBL/GenBank/DDBJ databases">
        <title>Massive genome expansion in bonnet fungi (Mycena s.s.) driven by repeated elements and novel gene families across ecological guilds.</title>
        <authorList>
            <consortium name="Lawrence Berkeley National Laboratory"/>
            <person name="Harder C.B."/>
            <person name="Miyauchi S."/>
            <person name="Viragh M."/>
            <person name="Kuo A."/>
            <person name="Thoen E."/>
            <person name="Andreopoulos B."/>
            <person name="Lu D."/>
            <person name="Skrede I."/>
            <person name="Drula E."/>
            <person name="Henrissat B."/>
            <person name="Morin E."/>
            <person name="Kohler A."/>
            <person name="Barry K."/>
            <person name="LaButti K."/>
            <person name="Morin E."/>
            <person name="Salamov A."/>
            <person name="Lipzen A."/>
            <person name="Mereny Z."/>
            <person name="Hegedus B."/>
            <person name="Baldrian P."/>
            <person name="Stursova M."/>
            <person name="Weitz H."/>
            <person name="Taylor A."/>
            <person name="Grigoriev I.V."/>
            <person name="Nagy L.G."/>
            <person name="Martin F."/>
            <person name="Kauserud H."/>
        </authorList>
    </citation>
    <scope>NUCLEOTIDE SEQUENCE</scope>
    <source>
        <strain evidence="2">CBHHK200</strain>
    </source>
</reference>
<gene>
    <name evidence="2" type="ORF">C8F04DRAFT_1239570</name>
</gene>
<evidence type="ECO:0000256" key="1">
    <source>
        <dbReference type="SAM" id="MobiDB-lite"/>
    </source>
</evidence>
<organism evidence="2 3">
    <name type="scientific">Mycena alexandri</name>
    <dbReference type="NCBI Taxonomy" id="1745969"/>
    <lineage>
        <taxon>Eukaryota</taxon>
        <taxon>Fungi</taxon>
        <taxon>Dikarya</taxon>
        <taxon>Basidiomycota</taxon>
        <taxon>Agaricomycotina</taxon>
        <taxon>Agaricomycetes</taxon>
        <taxon>Agaricomycetidae</taxon>
        <taxon>Agaricales</taxon>
        <taxon>Marasmiineae</taxon>
        <taxon>Mycenaceae</taxon>
        <taxon>Mycena</taxon>
    </lineage>
</organism>
<name>A0AAD6SC00_9AGAR</name>
<evidence type="ECO:0000313" key="3">
    <source>
        <dbReference type="Proteomes" id="UP001218188"/>
    </source>
</evidence>
<evidence type="ECO:0000313" key="2">
    <source>
        <dbReference type="EMBL" id="KAJ7024705.1"/>
    </source>
</evidence>
<feature type="region of interest" description="Disordered" evidence="1">
    <location>
        <begin position="1"/>
        <end position="37"/>
    </location>
</feature>
<dbReference type="AlphaFoldDB" id="A0AAD6SC00"/>
<comment type="caution">
    <text evidence="2">The sequence shown here is derived from an EMBL/GenBank/DDBJ whole genome shotgun (WGS) entry which is preliminary data.</text>
</comment>
<protein>
    <submittedName>
        <fullName evidence="2">Uncharacterized protein</fullName>
    </submittedName>
</protein>
<dbReference type="EMBL" id="JARJCM010000166">
    <property type="protein sequence ID" value="KAJ7024705.1"/>
    <property type="molecule type" value="Genomic_DNA"/>
</dbReference>
<feature type="compositionally biased region" description="Gly residues" evidence="1">
    <location>
        <begin position="17"/>
        <end position="37"/>
    </location>
</feature>
<dbReference type="Proteomes" id="UP001218188">
    <property type="component" value="Unassembled WGS sequence"/>
</dbReference>